<accession>M0MCA6</accession>
<keyword evidence="1" id="KW-0812">Transmembrane</keyword>
<evidence type="ECO:0000256" key="1">
    <source>
        <dbReference type="SAM" id="Phobius"/>
    </source>
</evidence>
<organism evidence="3 4">
    <name type="scientific">Halococcus hamelinensis 100A6</name>
    <dbReference type="NCBI Taxonomy" id="1132509"/>
    <lineage>
        <taxon>Archaea</taxon>
        <taxon>Methanobacteriati</taxon>
        <taxon>Methanobacteriota</taxon>
        <taxon>Stenosarchaea group</taxon>
        <taxon>Halobacteria</taxon>
        <taxon>Halobacteriales</taxon>
        <taxon>Halococcaceae</taxon>
        <taxon>Halococcus</taxon>
    </lineage>
</organism>
<keyword evidence="1" id="KW-0472">Membrane</keyword>
<feature type="transmembrane region" description="Helical" evidence="1">
    <location>
        <begin position="109"/>
        <end position="132"/>
    </location>
</feature>
<dbReference type="OrthoDB" id="102247at2157"/>
<dbReference type="Pfam" id="PF07853">
    <property type="entry name" value="DUF1648"/>
    <property type="match status" value="1"/>
</dbReference>
<dbReference type="Proteomes" id="UP000011566">
    <property type="component" value="Unassembled WGS sequence"/>
</dbReference>
<reference evidence="3 4" key="1">
    <citation type="journal article" date="2014" name="PLoS Genet.">
        <title>Phylogenetically driven sequencing of extremely halophilic archaea reveals strategies for static and dynamic osmo-response.</title>
        <authorList>
            <person name="Becker E.A."/>
            <person name="Seitzer P.M."/>
            <person name="Tritt A."/>
            <person name="Larsen D."/>
            <person name="Krusor M."/>
            <person name="Yao A.I."/>
            <person name="Wu D."/>
            <person name="Madern D."/>
            <person name="Eisen J.A."/>
            <person name="Darling A.E."/>
            <person name="Facciotti M.T."/>
        </authorList>
    </citation>
    <scope>NUCLEOTIDE SEQUENCE [LARGE SCALE GENOMIC DNA]</scope>
    <source>
        <strain evidence="3 4">100A6</strain>
    </source>
</reference>
<dbReference type="EMBL" id="AOMB01000003">
    <property type="protein sequence ID" value="EMA41995.1"/>
    <property type="molecule type" value="Genomic_DNA"/>
</dbReference>
<feature type="domain" description="DUF1648" evidence="2">
    <location>
        <begin position="15"/>
        <end position="62"/>
    </location>
</feature>
<dbReference type="eggNOG" id="arCOG04484">
    <property type="taxonomic scope" value="Archaea"/>
</dbReference>
<evidence type="ECO:0000313" key="4">
    <source>
        <dbReference type="Proteomes" id="UP000011566"/>
    </source>
</evidence>
<comment type="caution">
    <text evidence="3">The sequence shown here is derived from an EMBL/GenBank/DDBJ whole genome shotgun (WGS) entry which is preliminary data.</text>
</comment>
<dbReference type="PATRIC" id="fig|1132509.6.peg.85"/>
<evidence type="ECO:0000259" key="2">
    <source>
        <dbReference type="Pfam" id="PF07853"/>
    </source>
</evidence>
<dbReference type="InterPro" id="IPR012867">
    <property type="entry name" value="DUF1648"/>
</dbReference>
<gene>
    <name evidence="3" type="ORF">C447_00355</name>
</gene>
<feature type="transmembrane region" description="Helical" evidence="1">
    <location>
        <begin position="82"/>
        <end position="103"/>
    </location>
</feature>
<dbReference type="PANTHER" id="PTHR37810">
    <property type="entry name" value="IMMUNITY PROTEIN SDPI"/>
    <property type="match status" value="1"/>
</dbReference>
<name>M0MCA6_9EURY</name>
<evidence type="ECO:0000313" key="3">
    <source>
        <dbReference type="EMBL" id="EMA41995.1"/>
    </source>
</evidence>
<keyword evidence="1" id="KW-1133">Transmembrane helix</keyword>
<dbReference type="GO" id="GO:0009636">
    <property type="term" value="P:response to toxic substance"/>
    <property type="evidence" value="ECO:0007669"/>
    <property type="project" value="TreeGrafter"/>
</dbReference>
<dbReference type="PANTHER" id="PTHR37810:SF5">
    <property type="entry name" value="IMMUNITY PROTEIN SDPI"/>
    <property type="match status" value="1"/>
</dbReference>
<sequence length="157" mass="16917">MNLRPNRVDLVGTAIATLTLLGSLTLWSQLPSQVAIHFSASGDPNTVVPKAIAVALIPAVMLGSLAILRVAAHYDPPDDERVFVVTAIGTMLLLLAAVQFLVLGWNLGYAISMDAVLVGAVLWVVALVGYSYHRTGTLVRTKKPAVTEALAQFWRRW</sequence>
<keyword evidence="4" id="KW-1185">Reference proteome</keyword>
<dbReference type="RefSeq" id="WP_007689709.1">
    <property type="nucleotide sequence ID" value="NZ_AJRK01000420.1"/>
</dbReference>
<dbReference type="AlphaFoldDB" id="M0MCA6"/>
<protein>
    <recommendedName>
        <fullName evidence="2">DUF1648 domain-containing protein</fullName>
    </recommendedName>
</protein>
<feature type="transmembrane region" description="Helical" evidence="1">
    <location>
        <begin position="52"/>
        <end position="70"/>
    </location>
</feature>
<proteinExistence type="predicted"/>